<reference evidence="3 4" key="1">
    <citation type="journal article" date="2019" name="ISME J.">
        <title>Isolation and characterization of a thermophilic sulfur- and iron-reducing thaumarchaeote from a terrestrial acidic hot spring.</title>
        <authorList>
            <person name="Kato S."/>
            <person name="Itoh T."/>
            <person name="Yuki M."/>
            <person name="Nagamori M."/>
            <person name="Ohnishi M."/>
            <person name="Uematsu K."/>
            <person name="Suzuki K."/>
            <person name="Takashina T."/>
            <person name="Ohkuma M."/>
        </authorList>
    </citation>
    <scope>NUCLEOTIDE SEQUENCE [LARGE SCALE GENOMIC DNA]</scope>
    <source>
        <strain evidence="3 4">NAS-02</strain>
    </source>
</reference>
<dbReference type="Proteomes" id="UP000509448">
    <property type="component" value="Chromosome"/>
</dbReference>
<keyword evidence="2" id="KW-0812">Transmembrane</keyword>
<feature type="compositionally biased region" description="Pro residues" evidence="1">
    <location>
        <begin position="261"/>
        <end position="278"/>
    </location>
</feature>
<feature type="region of interest" description="Disordered" evidence="1">
    <location>
        <begin position="258"/>
        <end position="278"/>
    </location>
</feature>
<feature type="transmembrane region" description="Helical" evidence="2">
    <location>
        <begin position="21"/>
        <end position="46"/>
    </location>
</feature>
<keyword evidence="2" id="KW-0472">Membrane</keyword>
<evidence type="ECO:0000256" key="1">
    <source>
        <dbReference type="SAM" id="MobiDB-lite"/>
    </source>
</evidence>
<keyword evidence="4" id="KW-1185">Reference proteome</keyword>
<accession>A0A4P2VE96</accession>
<evidence type="ECO:0000256" key="2">
    <source>
        <dbReference type="SAM" id="Phobius"/>
    </source>
</evidence>
<feature type="transmembrane region" description="Helical" evidence="2">
    <location>
        <begin position="201"/>
        <end position="219"/>
    </location>
</feature>
<feature type="transmembrane region" description="Helical" evidence="2">
    <location>
        <begin position="225"/>
        <end position="248"/>
    </location>
</feature>
<feature type="transmembrane region" description="Helical" evidence="2">
    <location>
        <begin position="159"/>
        <end position="189"/>
    </location>
</feature>
<evidence type="ECO:0000313" key="4">
    <source>
        <dbReference type="Proteomes" id="UP000509448"/>
    </source>
</evidence>
<dbReference type="KEGG" id="ccai:NAS2_0773"/>
<keyword evidence="2" id="KW-1133">Transmembrane helix</keyword>
<dbReference type="GeneID" id="55584585"/>
<feature type="transmembrane region" description="Helical" evidence="2">
    <location>
        <begin position="110"/>
        <end position="139"/>
    </location>
</feature>
<proteinExistence type="predicted"/>
<gene>
    <name evidence="3" type="ORF">NAS2_0773</name>
</gene>
<protein>
    <submittedName>
        <fullName evidence="3">Uncharacterized protein</fullName>
    </submittedName>
</protein>
<evidence type="ECO:0000313" key="3">
    <source>
        <dbReference type="EMBL" id="BBE42162.1"/>
    </source>
</evidence>
<dbReference type="InterPro" id="IPR009321">
    <property type="entry name" value="DUF973"/>
</dbReference>
<sequence length="278" mass="28241">MKFTHPNEVVSSGARALMWSMIAGIVGGIVEMIAIIAVGASAYLSIGPGALYSGGTGIPPGMTSMIYSMLAVSLGVGIATGVATIALQWIGWSRLRDADRFRYGVGRTGLILLIVGFVLVVVADVVILAFVAPALISYINSIGSSVAPTYPPSYGALGSIGNVAGLLAAAGIAVVGAVLALVGEVMIWIGLWRLDEDYGTGLVRASIILEILAVVVALMSSISALVVFAAMAMAFVSYILIIVGLHGISVRAREMAARGAPSPPASPAPSTPPPPAPA</sequence>
<feature type="transmembrane region" description="Helical" evidence="2">
    <location>
        <begin position="66"/>
        <end position="90"/>
    </location>
</feature>
<dbReference type="RefSeq" id="WP_174448421.1">
    <property type="nucleotide sequence ID" value="NZ_AP018732.1"/>
</dbReference>
<dbReference type="EMBL" id="AP018732">
    <property type="protein sequence ID" value="BBE42162.1"/>
    <property type="molecule type" value="Genomic_DNA"/>
</dbReference>
<organism evidence="3 4">
    <name type="scientific">Conexivisphaera calida</name>
    <dbReference type="NCBI Taxonomy" id="1874277"/>
    <lineage>
        <taxon>Archaea</taxon>
        <taxon>Nitrososphaerota</taxon>
        <taxon>Conexivisphaeria</taxon>
        <taxon>Conexivisphaerales</taxon>
        <taxon>Conexivisphaeraceae</taxon>
        <taxon>Conexivisphaera</taxon>
    </lineage>
</organism>
<dbReference type="Pfam" id="PF06157">
    <property type="entry name" value="DUF973"/>
    <property type="match status" value="1"/>
</dbReference>
<dbReference type="AlphaFoldDB" id="A0A4P2VE96"/>
<name>A0A4P2VE96_9ARCH</name>